<dbReference type="Gene3D" id="1.10.620.20">
    <property type="entry name" value="Ribonucleotide Reductase, subunit A"/>
    <property type="match status" value="1"/>
</dbReference>
<sequence length="367" mass="41553">MSVFNAENTGYKTGYQRLFLGVKQGLLDTINVQYPELEALYQQQMSQIWNEFEVDLSQDRMDMLETDKSVTDLMVKTISWQHLADSVAARSISGLLMPHVTNSEMENLINAWSLFETIHARTYSHIVKQTFADPGQMLEETYTNTAVLNRSQAIVGAFDKLEEDHRHSQVTDTSILLTLTALFALEEIGFMGSFAVTFGIAEHTGKFMGIAQLVKLICRDEVLHTRFNGAILKIHQRIPAIAEMLESPMLKSQIQKILDAVVAQEIVFQDYLFSEGRECIGINADLIKQYIYFMAAPMYEAYGLVPSFDVPKKNPLPYMDHWIDGSKVQVAPQELQNSAYQVGAVADDTHNLDLGDMETWEIWAGYE</sequence>
<evidence type="ECO:0000256" key="4">
    <source>
        <dbReference type="ARBA" id="ARBA00022723"/>
    </source>
</evidence>
<comment type="cofactor">
    <cofactor evidence="1">
        <name>Fe cation</name>
        <dbReference type="ChEBI" id="CHEBI:24875"/>
    </cofactor>
</comment>
<evidence type="ECO:0000256" key="5">
    <source>
        <dbReference type="ARBA" id="ARBA00023002"/>
    </source>
</evidence>
<dbReference type="RefSeq" id="YP_010845268.1">
    <property type="nucleotide sequence ID" value="NC_079187.1"/>
</dbReference>
<keyword evidence="4" id="KW-0479">Metal-binding</keyword>
<dbReference type="UniPathway" id="UPA00326"/>
<dbReference type="KEGG" id="vg:80832420"/>
<dbReference type="SUPFAM" id="SSF47240">
    <property type="entry name" value="Ferritin-like"/>
    <property type="match status" value="1"/>
</dbReference>
<protein>
    <recommendedName>
        <fullName evidence="3">ribonucleoside-diphosphate reductase</fullName>
        <ecNumber evidence="3">1.17.4.1</ecNumber>
    </recommendedName>
</protein>
<keyword evidence="8" id="KW-1185">Reference proteome</keyword>
<dbReference type="GO" id="GO:0046872">
    <property type="term" value="F:metal ion binding"/>
    <property type="evidence" value="ECO:0007669"/>
    <property type="project" value="UniProtKB-KW"/>
</dbReference>
<dbReference type="PANTHER" id="PTHR23409:SF18">
    <property type="entry name" value="RIBONUCLEOSIDE-DIPHOSPHATE REDUCTASE SUBUNIT M2"/>
    <property type="match status" value="1"/>
</dbReference>
<keyword evidence="6" id="KW-0408">Iron</keyword>
<dbReference type="GO" id="GO:0004748">
    <property type="term" value="F:ribonucleoside-diphosphate reductase activity, thioredoxin disulfide as acceptor"/>
    <property type="evidence" value="ECO:0007669"/>
    <property type="project" value="UniProtKB-EC"/>
</dbReference>
<proteinExistence type="inferred from homology"/>
<dbReference type="EMBL" id="MZ336020">
    <property type="protein sequence ID" value="QWY14083.1"/>
    <property type="molecule type" value="Genomic_DNA"/>
</dbReference>
<dbReference type="InterPro" id="IPR000358">
    <property type="entry name" value="RNR_small_fam"/>
</dbReference>
<dbReference type="InterPro" id="IPR012348">
    <property type="entry name" value="RNR-like"/>
</dbReference>
<evidence type="ECO:0000256" key="6">
    <source>
        <dbReference type="ARBA" id="ARBA00023004"/>
    </source>
</evidence>
<evidence type="ECO:0000256" key="3">
    <source>
        <dbReference type="ARBA" id="ARBA00012274"/>
    </source>
</evidence>
<dbReference type="InterPro" id="IPR009078">
    <property type="entry name" value="Ferritin-like_SF"/>
</dbReference>
<reference evidence="7" key="1">
    <citation type="submission" date="2021-06" db="EMBL/GenBank/DDBJ databases">
        <authorList>
            <person name="Le T.D."/>
        </authorList>
    </citation>
    <scope>NUCLEOTIDE SEQUENCE</scope>
</reference>
<dbReference type="CDD" id="cd01049">
    <property type="entry name" value="RNRR2"/>
    <property type="match status" value="1"/>
</dbReference>
<dbReference type="EC" id="1.17.4.1" evidence="3"/>
<evidence type="ECO:0000313" key="8">
    <source>
        <dbReference type="Proteomes" id="UP000693898"/>
    </source>
</evidence>
<evidence type="ECO:0000313" key="7">
    <source>
        <dbReference type="EMBL" id="QWY14083.1"/>
    </source>
</evidence>
<comment type="similarity">
    <text evidence="2">Belongs to the ribonucleoside diphosphate reductase small chain family.</text>
</comment>
<evidence type="ECO:0000256" key="1">
    <source>
        <dbReference type="ARBA" id="ARBA00001962"/>
    </source>
</evidence>
<evidence type="ECO:0000256" key="2">
    <source>
        <dbReference type="ARBA" id="ARBA00009303"/>
    </source>
</evidence>
<organism evidence="7 8">
    <name type="scientific">Aeromonas phage pAh6.2TG</name>
    <dbReference type="NCBI Taxonomy" id="2849625"/>
    <lineage>
        <taxon>Viruses</taxon>
        <taxon>Duplodnaviria</taxon>
        <taxon>Heunggongvirae</taxon>
        <taxon>Uroviricota</taxon>
        <taxon>Caudoviricetes</taxon>
        <taxon>Chaseviridae</taxon>
        <taxon>Nefertitivirinae</taxon>
        <taxon>Phayathaivirus</taxon>
        <taxon>Phayathaivirus pAh62TG</taxon>
    </lineage>
</organism>
<keyword evidence="5" id="KW-0560">Oxidoreductase</keyword>
<dbReference type="PANTHER" id="PTHR23409">
    <property type="entry name" value="RIBONUCLEOSIDE-DIPHOSPHATE REDUCTASE SMALL CHAIN"/>
    <property type="match status" value="1"/>
</dbReference>
<name>A0A8F3C989_9CAUD</name>
<dbReference type="Proteomes" id="UP000693898">
    <property type="component" value="Segment"/>
</dbReference>
<dbReference type="GeneID" id="80832420"/>
<dbReference type="InterPro" id="IPR033909">
    <property type="entry name" value="RNR_small"/>
</dbReference>
<accession>A0A8F3C989</accession>
<dbReference type="GO" id="GO:0009263">
    <property type="term" value="P:deoxyribonucleotide biosynthetic process"/>
    <property type="evidence" value="ECO:0007669"/>
    <property type="project" value="InterPro"/>
</dbReference>
<dbReference type="Pfam" id="PF00268">
    <property type="entry name" value="Ribonuc_red_sm"/>
    <property type="match status" value="1"/>
</dbReference>